<keyword evidence="7 8" id="KW-0520">NAD</keyword>
<evidence type="ECO:0000256" key="2">
    <source>
        <dbReference type="ARBA" id="ARBA00022516"/>
    </source>
</evidence>
<dbReference type="Pfam" id="PF01210">
    <property type="entry name" value="NAD_Gly3P_dh_N"/>
    <property type="match status" value="1"/>
</dbReference>
<evidence type="ECO:0000259" key="10">
    <source>
        <dbReference type="Pfam" id="PF01210"/>
    </source>
</evidence>
<feature type="binding site" evidence="7">
    <location>
        <position position="135"/>
    </location>
    <ligand>
        <name>NADPH</name>
        <dbReference type="ChEBI" id="CHEBI:57783"/>
    </ligand>
</feature>
<evidence type="ECO:0000256" key="4">
    <source>
        <dbReference type="ARBA" id="ARBA00023098"/>
    </source>
</evidence>
<accession>A0ABV7G7A6</accession>
<proteinExistence type="inferred from homology"/>
<comment type="caution">
    <text evidence="12">The sequence shown here is derived from an EMBL/GenBank/DDBJ whole genome shotgun (WGS) entry which is preliminary data.</text>
</comment>
<dbReference type="PROSITE" id="PS00957">
    <property type="entry name" value="NAD_G3PDH"/>
    <property type="match status" value="1"/>
</dbReference>
<feature type="active site" description="Proton acceptor" evidence="7">
    <location>
        <position position="186"/>
    </location>
</feature>
<keyword evidence="3 7" id="KW-0560">Oxidoreductase</keyword>
<dbReference type="EC" id="1.1.1.94" evidence="7"/>
<keyword evidence="2 7" id="KW-0444">Lipid biosynthesis</keyword>
<organism evidence="12 13">
    <name type="scientific">Teichococcus globiformis</name>
    <dbReference type="NCBI Taxonomy" id="2307229"/>
    <lineage>
        <taxon>Bacteria</taxon>
        <taxon>Pseudomonadati</taxon>
        <taxon>Pseudomonadota</taxon>
        <taxon>Alphaproteobacteria</taxon>
        <taxon>Acetobacterales</taxon>
        <taxon>Roseomonadaceae</taxon>
        <taxon>Roseomonas</taxon>
    </lineage>
</organism>
<dbReference type="Pfam" id="PF07479">
    <property type="entry name" value="NAD_Gly3P_dh_C"/>
    <property type="match status" value="1"/>
</dbReference>
<feature type="binding site" evidence="7">
    <location>
        <position position="274"/>
    </location>
    <ligand>
        <name>NADPH</name>
        <dbReference type="ChEBI" id="CHEBI:57783"/>
    </ligand>
</feature>
<keyword evidence="5 7" id="KW-0594">Phospholipid biosynthesis</keyword>
<dbReference type="HAMAP" id="MF_00394">
    <property type="entry name" value="NAD_Glyc3P_dehydrog"/>
    <property type="match status" value="1"/>
</dbReference>
<dbReference type="InterPro" id="IPR006168">
    <property type="entry name" value="G3P_DH_NAD-dep"/>
</dbReference>
<dbReference type="SUPFAM" id="SSF48179">
    <property type="entry name" value="6-phosphogluconate dehydrogenase C-terminal domain-like"/>
    <property type="match status" value="1"/>
</dbReference>
<dbReference type="InterPro" id="IPR036291">
    <property type="entry name" value="NAD(P)-bd_dom_sf"/>
</dbReference>
<comment type="subcellular location">
    <subcellularLocation>
        <location evidence="7">Cytoplasm</location>
    </subcellularLocation>
</comment>
<comment type="catalytic activity">
    <reaction evidence="7 9">
        <text>sn-glycerol 3-phosphate + NADP(+) = dihydroxyacetone phosphate + NADPH + H(+)</text>
        <dbReference type="Rhea" id="RHEA:11096"/>
        <dbReference type="ChEBI" id="CHEBI:15378"/>
        <dbReference type="ChEBI" id="CHEBI:57597"/>
        <dbReference type="ChEBI" id="CHEBI:57642"/>
        <dbReference type="ChEBI" id="CHEBI:57783"/>
        <dbReference type="ChEBI" id="CHEBI:58349"/>
        <dbReference type="EC" id="1.1.1.94"/>
    </reaction>
</comment>
<feature type="binding site" evidence="7">
    <location>
        <position position="239"/>
    </location>
    <ligand>
        <name>sn-glycerol 3-phosphate</name>
        <dbReference type="ChEBI" id="CHEBI:57597"/>
    </ligand>
</feature>
<dbReference type="PIRSF" id="PIRSF000114">
    <property type="entry name" value="Glycerol-3-P_dh"/>
    <property type="match status" value="1"/>
</dbReference>
<sequence length="328" mass="32471">MNKVAVIGAGAWGTALAIQAARAGAGPVALWARDADRAAAMQQSRENAAHLPGRSLPEEIEVTADAERALDGAGLALLVVPAQHMAAVLAGFPSLPPTLVAAKGVTRDGLRLPLETLALRRPGLRSGILSGPNFAVEVADGLPAAAVIASTDAALREDAAARLATPGFRLYGQDDPVGAQVGGAAKNVIAIAAGAVIGAGLGENARAALVTRGLSEMARLAQALGGRAETVSGLSGLGDLLLTCTGAGSRNFSLGLALGRGEALAAILAGRNSVTEGVATAPALLARADAAGVDMPIAAAVSAVLSGQADMAGAMGNLLSRPRRHEGI</sequence>
<evidence type="ECO:0000313" key="12">
    <source>
        <dbReference type="EMBL" id="MFC3126521.1"/>
    </source>
</evidence>
<keyword evidence="4 7" id="KW-0443">Lipid metabolism</keyword>
<comment type="catalytic activity">
    <reaction evidence="7">
        <text>sn-glycerol 3-phosphate + NAD(+) = dihydroxyacetone phosphate + NADH + H(+)</text>
        <dbReference type="Rhea" id="RHEA:11092"/>
        <dbReference type="ChEBI" id="CHEBI:15378"/>
        <dbReference type="ChEBI" id="CHEBI:57540"/>
        <dbReference type="ChEBI" id="CHEBI:57597"/>
        <dbReference type="ChEBI" id="CHEBI:57642"/>
        <dbReference type="ChEBI" id="CHEBI:57945"/>
        <dbReference type="EC" id="1.1.1.94"/>
    </reaction>
</comment>
<feature type="domain" description="Glycerol-3-phosphate dehydrogenase NAD-dependent N-terminal" evidence="10">
    <location>
        <begin position="3"/>
        <end position="154"/>
    </location>
</feature>
<evidence type="ECO:0000256" key="8">
    <source>
        <dbReference type="RuleBase" id="RU000437"/>
    </source>
</evidence>
<evidence type="ECO:0000256" key="3">
    <source>
        <dbReference type="ARBA" id="ARBA00023002"/>
    </source>
</evidence>
<dbReference type="Gene3D" id="1.10.1040.10">
    <property type="entry name" value="N-(1-d-carboxylethyl)-l-norvaline Dehydrogenase, domain 2"/>
    <property type="match status" value="1"/>
</dbReference>
<comment type="similarity">
    <text evidence="1 7 8">Belongs to the NAD-dependent glycerol-3-phosphate dehydrogenase family.</text>
</comment>
<dbReference type="InterPro" id="IPR011128">
    <property type="entry name" value="G3P_DH_NAD-dep_N"/>
</dbReference>
<evidence type="ECO:0000256" key="7">
    <source>
        <dbReference type="HAMAP-Rule" id="MF_00394"/>
    </source>
</evidence>
<dbReference type="PANTHER" id="PTHR11728">
    <property type="entry name" value="GLYCEROL-3-PHOSPHATE DEHYDROGENASE"/>
    <property type="match status" value="1"/>
</dbReference>
<evidence type="ECO:0000256" key="5">
    <source>
        <dbReference type="ARBA" id="ARBA00023209"/>
    </source>
</evidence>
<evidence type="ECO:0000256" key="9">
    <source>
        <dbReference type="RuleBase" id="RU000439"/>
    </source>
</evidence>
<dbReference type="NCBIfam" id="NF000942">
    <property type="entry name" value="PRK00094.1-4"/>
    <property type="match status" value="1"/>
</dbReference>
<feature type="binding site" evidence="7">
    <location>
        <position position="249"/>
    </location>
    <ligand>
        <name>sn-glycerol 3-phosphate</name>
        <dbReference type="ChEBI" id="CHEBI:57597"/>
    </ligand>
</feature>
<protein>
    <recommendedName>
        <fullName evidence="7">Glycerol-3-phosphate dehydrogenase [NAD(P)+]</fullName>
        <ecNumber evidence="7">1.1.1.94</ecNumber>
    </recommendedName>
    <alternativeName>
        <fullName evidence="7">NAD(P)(+)-dependent glycerol-3-phosphate dehydrogenase</fullName>
    </alternativeName>
    <alternativeName>
        <fullName evidence="7">NAD(P)H-dependent dihydroxyacetone-phosphate reductase</fullName>
    </alternativeName>
</protein>
<dbReference type="EMBL" id="JBHRTN010000018">
    <property type="protein sequence ID" value="MFC3126521.1"/>
    <property type="molecule type" value="Genomic_DNA"/>
</dbReference>
<comment type="caution">
    <text evidence="7">Lacks conserved residue(s) required for the propagation of feature annotation.</text>
</comment>
<evidence type="ECO:0000313" key="13">
    <source>
        <dbReference type="Proteomes" id="UP001595593"/>
    </source>
</evidence>
<feature type="binding site" evidence="7">
    <location>
        <position position="250"/>
    </location>
    <ligand>
        <name>NADPH</name>
        <dbReference type="ChEBI" id="CHEBI:57783"/>
    </ligand>
</feature>
<reference evidence="13" key="1">
    <citation type="journal article" date="2019" name="Int. J. Syst. Evol. Microbiol.">
        <title>The Global Catalogue of Microorganisms (GCM) 10K type strain sequencing project: providing services to taxonomists for standard genome sequencing and annotation.</title>
        <authorList>
            <consortium name="The Broad Institute Genomics Platform"/>
            <consortium name="The Broad Institute Genome Sequencing Center for Infectious Disease"/>
            <person name="Wu L."/>
            <person name="Ma J."/>
        </authorList>
    </citation>
    <scope>NUCLEOTIDE SEQUENCE [LARGE SCALE GENOMIC DNA]</scope>
    <source>
        <strain evidence="13">KCTC 52094</strain>
    </source>
</reference>
<comment type="function">
    <text evidence="7">Catalyzes the reduction of the glycolytic intermediate dihydroxyacetone phosphate (DHAP) to sn-glycerol 3-phosphate (G3P), the key precursor for phospholipid synthesis.</text>
</comment>
<dbReference type="InterPro" id="IPR013328">
    <property type="entry name" value="6PGD_dom2"/>
</dbReference>
<dbReference type="RefSeq" id="WP_379597903.1">
    <property type="nucleotide sequence ID" value="NZ_JBHRTN010000018.1"/>
</dbReference>
<dbReference type="PRINTS" id="PR00077">
    <property type="entry name" value="GPDHDRGNASE"/>
</dbReference>
<feature type="binding site" evidence="7">
    <location>
        <position position="103"/>
    </location>
    <ligand>
        <name>sn-glycerol 3-phosphate</name>
        <dbReference type="ChEBI" id="CHEBI:57597"/>
    </ligand>
</feature>
<keyword evidence="7" id="KW-0547">Nucleotide-binding</keyword>
<feature type="binding site" evidence="7">
    <location>
        <position position="33"/>
    </location>
    <ligand>
        <name>NADPH</name>
        <dbReference type="ChEBI" id="CHEBI:57783"/>
    </ligand>
</feature>
<name>A0ABV7G7A6_9PROT</name>
<dbReference type="InterPro" id="IPR008927">
    <property type="entry name" value="6-PGluconate_DH-like_C_sf"/>
</dbReference>
<dbReference type="Gene3D" id="3.40.50.720">
    <property type="entry name" value="NAD(P)-binding Rossmann-like Domain"/>
    <property type="match status" value="1"/>
</dbReference>
<feature type="binding site" evidence="7">
    <location>
        <position position="131"/>
    </location>
    <ligand>
        <name>sn-glycerol 3-phosphate</name>
        <dbReference type="ChEBI" id="CHEBI:57597"/>
    </ligand>
</feature>
<dbReference type="PANTHER" id="PTHR11728:SF1">
    <property type="entry name" value="GLYCEROL-3-PHOSPHATE DEHYDROGENASE [NAD(+)] 2, CHLOROPLASTIC"/>
    <property type="match status" value="1"/>
</dbReference>
<gene>
    <name evidence="7" type="primary">gpsA</name>
    <name evidence="12" type="ORF">ACFOD4_15765</name>
</gene>
<evidence type="ECO:0000256" key="1">
    <source>
        <dbReference type="ARBA" id="ARBA00011009"/>
    </source>
</evidence>
<dbReference type="InterPro" id="IPR006109">
    <property type="entry name" value="G3P_DH_NAD-dep_C"/>
</dbReference>
<feature type="binding site" evidence="7">
    <location>
        <position position="186"/>
    </location>
    <ligand>
        <name>sn-glycerol 3-phosphate</name>
        <dbReference type="ChEBI" id="CHEBI:57597"/>
    </ligand>
</feature>
<feature type="binding site" evidence="7">
    <location>
        <position position="250"/>
    </location>
    <ligand>
        <name>sn-glycerol 3-phosphate</name>
        <dbReference type="ChEBI" id="CHEBI:57597"/>
    </ligand>
</feature>
<evidence type="ECO:0000259" key="11">
    <source>
        <dbReference type="Pfam" id="PF07479"/>
    </source>
</evidence>
<dbReference type="Proteomes" id="UP001595593">
    <property type="component" value="Unassembled WGS sequence"/>
</dbReference>
<dbReference type="SUPFAM" id="SSF51735">
    <property type="entry name" value="NAD(P)-binding Rossmann-fold domains"/>
    <property type="match status" value="1"/>
</dbReference>
<comment type="pathway">
    <text evidence="7">Membrane lipid metabolism; glycerophospholipid metabolism.</text>
</comment>
<keyword evidence="13" id="KW-1185">Reference proteome</keyword>
<keyword evidence="7" id="KW-0521">NADP</keyword>
<feature type="domain" description="Glycerol-3-phosphate dehydrogenase NAD-dependent C-terminal" evidence="11">
    <location>
        <begin position="175"/>
        <end position="312"/>
    </location>
</feature>
<feature type="binding site" evidence="7">
    <location>
        <position position="12"/>
    </location>
    <ligand>
        <name>NADPH</name>
        <dbReference type="ChEBI" id="CHEBI:57783"/>
    </ligand>
</feature>
<keyword evidence="6 7" id="KW-1208">Phospholipid metabolism</keyword>
<feature type="binding site" evidence="7">
    <location>
        <position position="251"/>
    </location>
    <ligand>
        <name>sn-glycerol 3-phosphate</name>
        <dbReference type="ChEBI" id="CHEBI:57597"/>
    </ligand>
</feature>
<dbReference type="GO" id="GO:0047952">
    <property type="term" value="F:glycerol-3-phosphate dehydrogenase [NAD(P)+] activity"/>
    <property type="evidence" value="ECO:0007669"/>
    <property type="project" value="UniProtKB-EC"/>
</dbReference>
<feature type="binding site" evidence="7">
    <location>
        <position position="276"/>
    </location>
    <ligand>
        <name>NADPH</name>
        <dbReference type="ChEBI" id="CHEBI:57783"/>
    </ligand>
</feature>
<dbReference type="NCBIfam" id="NF000940">
    <property type="entry name" value="PRK00094.1-2"/>
    <property type="match status" value="1"/>
</dbReference>
<evidence type="ECO:0000256" key="6">
    <source>
        <dbReference type="ARBA" id="ARBA00023264"/>
    </source>
</evidence>
<keyword evidence="7" id="KW-0963">Cytoplasm</keyword>
<feature type="binding site" evidence="7">
    <location>
        <position position="103"/>
    </location>
    <ligand>
        <name>NADPH</name>
        <dbReference type="ChEBI" id="CHEBI:57783"/>
    </ligand>
</feature>